<organism evidence="6 7">
    <name type="scientific">Terrisporobacter othiniensis</name>
    <dbReference type="NCBI Taxonomy" id="1577792"/>
    <lineage>
        <taxon>Bacteria</taxon>
        <taxon>Bacillati</taxon>
        <taxon>Bacillota</taxon>
        <taxon>Clostridia</taxon>
        <taxon>Peptostreptococcales</taxon>
        <taxon>Peptostreptococcaceae</taxon>
        <taxon>Terrisporobacter</taxon>
    </lineage>
</organism>
<gene>
    <name evidence="6" type="ORF">QX51_18975</name>
</gene>
<dbReference type="PIRSF" id="PIRSF006060">
    <property type="entry name" value="AA_transporter"/>
    <property type="match status" value="1"/>
</dbReference>
<evidence type="ECO:0000256" key="1">
    <source>
        <dbReference type="ARBA" id="ARBA00004141"/>
    </source>
</evidence>
<dbReference type="InterPro" id="IPR002293">
    <property type="entry name" value="AA/rel_permease1"/>
</dbReference>
<feature type="transmembrane region" description="Helical" evidence="5">
    <location>
        <begin position="385"/>
        <end position="404"/>
    </location>
</feature>
<dbReference type="EMBL" id="JWHR01000164">
    <property type="protein sequence ID" value="KHS55516.1"/>
    <property type="molecule type" value="Genomic_DNA"/>
</dbReference>
<keyword evidence="2 5" id="KW-0812">Transmembrane</keyword>
<feature type="transmembrane region" description="Helical" evidence="5">
    <location>
        <begin position="91"/>
        <end position="113"/>
    </location>
</feature>
<feature type="transmembrane region" description="Helical" evidence="5">
    <location>
        <begin position="9"/>
        <end position="29"/>
    </location>
</feature>
<keyword evidence="3 5" id="KW-1133">Transmembrane helix</keyword>
<keyword evidence="4 5" id="KW-0472">Membrane</keyword>
<feature type="transmembrane region" description="Helical" evidence="5">
    <location>
        <begin position="325"/>
        <end position="344"/>
    </location>
</feature>
<dbReference type="AlphaFoldDB" id="A0A0B3VFE6"/>
<dbReference type="STRING" id="1577792.QX51_18975"/>
<feature type="transmembrane region" description="Helical" evidence="5">
    <location>
        <begin position="125"/>
        <end position="143"/>
    </location>
</feature>
<protein>
    <submittedName>
        <fullName evidence="6">Amino acid permease</fullName>
    </submittedName>
</protein>
<dbReference type="Pfam" id="PF13520">
    <property type="entry name" value="AA_permease_2"/>
    <property type="match status" value="1"/>
</dbReference>
<dbReference type="OrthoDB" id="3181223at2"/>
<feature type="transmembrane region" description="Helical" evidence="5">
    <location>
        <begin position="150"/>
        <end position="172"/>
    </location>
</feature>
<feature type="transmembrane region" description="Helical" evidence="5">
    <location>
        <begin position="279"/>
        <end position="304"/>
    </location>
</feature>
<reference evidence="6 7" key="1">
    <citation type="submission" date="2014-12" db="EMBL/GenBank/DDBJ databases">
        <title>Draft genome sequence of Terrisporobacter sp. 08-306576, isolated from the blood culture of a bacteremia patient.</title>
        <authorList>
            <person name="Lund L.C."/>
            <person name="Sydenham T.V."/>
            <person name="Hogh S.V."/>
            <person name="Skov M.N."/>
            <person name="Kemp M."/>
            <person name="Justesen U.S."/>
        </authorList>
    </citation>
    <scope>NUCLEOTIDE SEQUENCE [LARGE SCALE GENOMIC DNA]</scope>
    <source>
        <strain evidence="6 7">08-306576</strain>
    </source>
</reference>
<feature type="transmembrane region" description="Helical" evidence="5">
    <location>
        <begin position="416"/>
        <end position="435"/>
    </location>
</feature>
<feature type="transmembrane region" description="Helical" evidence="5">
    <location>
        <begin position="192"/>
        <end position="217"/>
    </location>
</feature>
<comment type="caution">
    <text evidence="6">The sequence shown here is derived from an EMBL/GenBank/DDBJ whole genome shotgun (WGS) entry which is preliminary data.</text>
</comment>
<evidence type="ECO:0000313" key="6">
    <source>
        <dbReference type="EMBL" id="KHS55516.1"/>
    </source>
</evidence>
<dbReference type="RefSeq" id="WP_039681460.1">
    <property type="nucleotide sequence ID" value="NZ_JAWGXO010000018.1"/>
</dbReference>
<dbReference type="InterPro" id="IPR050598">
    <property type="entry name" value="AminoAcid_Transporter"/>
</dbReference>
<dbReference type="GO" id="GO:0015179">
    <property type="term" value="F:L-amino acid transmembrane transporter activity"/>
    <property type="evidence" value="ECO:0007669"/>
    <property type="project" value="TreeGrafter"/>
</dbReference>
<evidence type="ECO:0000256" key="4">
    <source>
        <dbReference type="ARBA" id="ARBA00023136"/>
    </source>
</evidence>
<feature type="transmembrane region" description="Helical" evidence="5">
    <location>
        <begin position="356"/>
        <end position="373"/>
    </location>
</feature>
<dbReference type="PANTHER" id="PTHR11785">
    <property type="entry name" value="AMINO ACID TRANSPORTER"/>
    <property type="match status" value="1"/>
</dbReference>
<feature type="transmembrane region" description="Helical" evidence="5">
    <location>
        <begin position="229"/>
        <end position="251"/>
    </location>
</feature>
<evidence type="ECO:0000256" key="5">
    <source>
        <dbReference type="SAM" id="Phobius"/>
    </source>
</evidence>
<keyword evidence="7" id="KW-1185">Reference proteome</keyword>
<dbReference type="GO" id="GO:0016020">
    <property type="term" value="C:membrane"/>
    <property type="evidence" value="ECO:0007669"/>
    <property type="project" value="UniProtKB-SubCell"/>
</dbReference>
<accession>A0A0B3VFE6</accession>
<sequence>MSQKLQKNLGLAAALSTVVGMVIGGGVFFKPQAVYTLTGGAPGLGMIAWVVAGVITIAAGLTAAEISAAIPKTGGMMVYIEEIYGKKFGVLTGWMQSVLFFPATIAALAVMFGSQSAGLIGNESLVVPITLGVILLISILNTLSSKTTGLIQTIATICKLIPLILIIIFGFIKGGGDNPITSPLVGPGVSTGSVIGQLLIAILFAYDGWINVGAIAGEMKNPGKDLPRAIVGGLSFVMVVYIVINLAYLWVLPANELANYASPASAVAEVIFGPMGGKIITAGILISVFGCINGYLLTGPRILYTLGQQKSIPGYKYYGSLNNSGVPGNATIVIGVLSALYALSGQFNLLTDLSMFAIWSFYVLTFIGVILLRNRQPELNRPYKVPLYPVVPLIAIAGGLFVVINQLLFAGIENTVISLGGVLITLIGLPLYSIAQKQSDEDDDNKVA</sequence>
<feature type="transmembrane region" description="Helical" evidence="5">
    <location>
        <begin position="49"/>
        <end position="70"/>
    </location>
</feature>
<evidence type="ECO:0000313" key="7">
    <source>
        <dbReference type="Proteomes" id="UP000031189"/>
    </source>
</evidence>
<name>A0A0B3VFE6_9FIRM</name>
<proteinExistence type="predicted"/>
<evidence type="ECO:0000256" key="2">
    <source>
        <dbReference type="ARBA" id="ARBA00022692"/>
    </source>
</evidence>
<evidence type="ECO:0000256" key="3">
    <source>
        <dbReference type="ARBA" id="ARBA00022989"/>
    </source>
</evidence>
<dbReference type="Gene3D" id="1.20.1740.10">
    <property type="entry name" value="Amino acid/polyamine transporter I"/>
    <property type="match status" value="1"/>
</dbReference>
<dbReference type="PANTHER" id="PTHR11785:SF512">
    <property type="entry name" value="SOBREMESA, ISOFORM B"/>
    <property type="match status" value="1"/>
</dbReference>
<dbReference type="Proteomes" id="UP000031189">
    <property type="component" value="Unassembled WGS sequence"/>
</dbReference>
<comment type="subcellular location">
    <subcellularLocation>
        <location evidence="1">Membrane</location>
        <topology evidence="1">Multi-pass membrane protein</topology>
    </subcellularLocation>
</comment>